<name>A0A6C0DIW5_9ZZZZ</name>
<dbReference type="InterPro" id="IPR002654">
    <property type="entry name" value="Glyco_trans_25"/>
</dbReference>
<dbReference type="AlphaFoldDB" id="A0A6C0DIW5"/>
<dbReference type="CDD" id="cd06532">
    <property type="entry name" value="Glyco_transf_25"/>
    <property type="match status" value="1"/>
</dbReference>
<evidence type="ECO:0000313" key="1">
    <source>
        <dbReference type="EMBL" id="QHT16292.1"/>
    </source>
</evidence>
<organism evidence="1">
    <name type="scientific">viral metagenome</name>
    <dbReference type="NCBI Taxonomy" id="1070528"/>
    <lineage>
        <taxon>unclassified sequences</taxon>
        <taxon>metagenomes</taxon>
        <taxon>organismal metagenomes</taxon>
    </lineage>
</organism>
<dbReference type="EMBL" id="MN739619">
    <property type="protein sequence ID" value="QHT16292.1"/>
    <property type="molecule type" value="Genomic_DNA"/>
</dbReference>
<proteinExistence type="predicted"/>
<protein>
    <recommendedName>
        <fullName evidence="2">Glycosyltransferase</fullName>
    </recommendedName>
</protein>
<evidence type="ECO:0008006" key="2">
    <source>
        <dbReference type="Google" id="ProtNLM"/>
    </source>
</evidence>
<sequence>MSHNIDKTFYINLNKRSDRRESIEKELTEYNLNFERFPAVELPNFGCLGCSYSHYNAITLAKERGYKNVLILEDDFTFVVSKEEFEHQMELFFSHFHTTKTNYDVCLFSYNLFDHSETNVSFLYKVNDAQTTSGYLVNEKYYDVLLSNFKEGHERLAETRQHWHYAIDMYWKQLQKNDSWFCFANRIGKQKSGYSDLASQYVDYGV</sequence>
<accession>A0A6C0DIW5</accession>
<reference evidence="1" key="1">
    <citation type="journal article" date="2020" name="Nature">
        <title>Giant virus diversity and host interactions through global metagenomics.</title>
        <authorList>
            <person name="Schulz F."/>
            <person name="Roux S."/>
            <person name="Paez-Espino D."/>
            <person name="Jungbluth S."/>
            <person name="Walsh D.A."/>
            <person name="Denef V.J."/>
            <person name="McMahon K.D."/>
            <person name="Konstantinidis K.T."/>
            <person name="Eloe-Fadrosh E.A."/>
            <person name="Kyrpides N.C."/>
            <person name="Woyke T."/>
        </authorList>
    </citation>
    <scope>NUCLEOTIDE SEQUENCE</scope>
    <source>
        <strain evidence="1">GVMAG-M-3300023174-182</strain>
    </source>
</reference>